<keyword evidence="3" id="KW-1185">Reference proteome</keyword>
<organism evidence="2 3">
    <name type="scientific">Anaerobaca lacustris</name>
    <dbReference type="NCBI Taxonomy" id="3044600"/>
    <lineage>
        <taxon>Bacteria</taxon>
        <taxon>Pseudomonadati</taxon>
        <taxon>Planctomycetota</taxon>
        <taxon>Phycisphaerae</taxon>
        <taxon>Sedimentisphaerales</taxon>
        <taxon>Anaerobacaceae</taxon>
        <taxon>Anaerobaca</taxon>
    </lineage>
</organism>
<accession>A0AAW6TTV8</accession>
<comment type="caution">
    <text evidence="2">The sequence shown here is derived from an EMBL/GenBank/DDBJ whole genome shotgun (WGS) entry which is preliminary data.</text>
</comment>
<evidence type="ECO:0008006" key="4">
    <source>
        <dbReference type="Google" id="ProtNLM"/>
    </source>
</evidence>
<evidence type="ECO:0000313" key="2">
    <source>
        <dbReference type="EMBL" id="MDI6449122.1"/>
    </source>
</evidence>
<protein>
    <recommendedName>
        <fullName evidence="4">GH16 domain-containing protein</fullName>
    </recommendedName>
</protein>
<dbReference type="Gene3D" id="2.60.120.200">
    <property type="match status" value="1"/>
</dbReference>
<reference evidence="2" key="1">
    <citation type="submission" date="2023-05" db="EMBL/GenBank/DDBJ databases">
        <title>Anaerotaeda fermentans gen. nov., sp. nov., a novel anaerobic planctomycete of the new family within the order Sedimentisphaerales isolated from Taman Peninsula, Russia.</title>
        <authorList>
            <person name="Khomyakova M.A."/>
            <person name="Merkel A.Y."/>
            <person name="Slobodkin A.I."/>
        </authorList>
    </citation>
    <scope>NUCLEOTIDE SEQUENCE</scope>
    <source>
        <strain evidence="2">M17dextr</strain>
    </source>
</reference>
<sequence length="326" mass="36349">MKPCGLTAFWLCFAAVVLFTADGGRAGDGLQGLAREYPGDVGLANDPNVVFTENFEAGSLDAVAARWESVQNAEILSLSADVPQASSGQRSLLMTHVGGRSTGGHLYRRLQPGYDKLFLRFYVKFDPDCFAIHHFVHLGGYHPSTPWPQGGAGTSPRGDERFSTGVEPFGERWRWDFYSYWMGMRLAPGGRSWGNDFINDPALKVDRGRWICVELMMKMNDPPGESNGEQAIWIDGKPWIKDGQLVSHLGSGFPRGAWVWDSFHPDPDAAPFEGFRWRSSEELDLNFLWLLLYITKAPPGHVSRVWFDDIVVARRYIGPITLPAAP</sequence>
<evidence type="ECO:0000313" key="3">
    <source>
        <dbReference type="Proteomes" id="UP001431776"/>
    </source>
</evidence>
<proteinExistence type="predicted"/>
<feature type="chain" id="PRO_5043902535" description="GH16 domain-containing protein" evidence="1">
    <location>
        <begin position="27"/>
        <end position="326"/>
    </location>
</feature>
<name>A0AAW6TTV8_9BACT</name>
<keyword evidence="1" id="KW-0732">Signal</keyword>
<gene>
    <name evidence="2" type="ORF">QJ522_08705</name>
</gene>
<evidence type="ECO:0000256" key="1">
    <source>
        <dbReference type="SAM" id="SignalP"/>
    </source>
</evidence>
<dbReference type="AlphaFoldDB" id="A0AAW6TTV8"/>
<feature type="signal peptide" evidence="1">
    <location>
        <begin position="1"/>
        <end position="26"/>
    </location>
</feature>
<dbReference type="RefSeq" id="WP_349244529.1">
    <property type="nucleotide sequence ID" value="NZ_JASCXX010000008.1"/>
</dbReference>
<dbReference type="EMBL" id="JASCXX010000008">
    <property type="protein sequence ID" value="MDI6449122.1"/>
    <property type="molecule type" value="Genomic_DNA"/>
</dbReference>
<dbReference type="Proteomes" id="UP001431776">
    <property type="component" value="Unassembled WGS sequence"/>
</dbReference>